<name>A0ABS1EHU4_9BURK</name>
<evidence type="ECO:0000313" key="1">
    <source>
        <dbReference type="EMBL" id="MBK1782600.1"/>
    </source>
</evidence>
<proteinExistence type="predicted"/>
<dbReference type="Proteomes" id="UP000635316">
    <property type="component" value="Unassembled WGS sequence"/>
</dbReference>
<evidence type="ECO:0000313" key="2">
    <source>
        <dbReference type="Proteomes" id="UP000635316"/>
    </source>
</evidence>
<protein>
    <recommendedName>
        <fullName evidence="3">RiboL-PSP-HEPN domain-containing protein</fullName>
    </recommendedName>
</protein>
<comment type="caution">
    <text evidence="1">The sequence shown here is derived from an EMBL/GenBank/DDBJ whole genome shotgun (WGS) entry which is preliminary data.</text>
</comment>
<evidence type="ECO:0008006" key="3">
    <source>
        <dbReference type="Google" id="ProtNLM"/>
    </source>
</evidence>
<accession>A0ABS1EHU4</accession>
<reference evidence="1 2" key="1">
    <citation type="submission" date="2020-12" db="EMBL/GenBank/DDBJ databases">
        <authorList>
            <person name="Lu T."/>
            <person name="Wang Q."/>
            <person name="Han X."/>
        </authorList>
    </citation>
    <scope>NUCLEOTIDE SEQUENCE [LARGE SCALE GENOMIC DNA]</scope>
    <source>
        <strain evidence="1 2">WQ 585</strain>
    </source>
</reference>
<sequence>MAKNKKISFSSAELTIKEIEEYYIVSEKALRLFYNNTNIYFIGYTATELKSELNSRIEELNKNTALTLLSAIEAHFRIDYLQRVYTRDKENISKCFRELYGNKKNKAALADDILEIWKGQVANKKVIEDIRSALNYRNWLAHGRYWVVKLGRNYDFTTVLNLAIYAQKETRIDMGA</sequence>
<dbReference type="EMBL" id="JAENGP010000026">
    <property type="protein sequence ID" value="MBK1782600.1"/>
    <property type="molecule type" value="Genomic_DNA"/>
</dbReference>
<dbReference type="RefSeq" id="WP_200239424.1">
    <property type="nucleotide sequence ID" value="NZ_JAENGP010000026.1"/>
</dbReference>
<organism evidence="1 2">
    <name type="scientific">Advenella mandrilli</name>
    <dbReference type="NCBI Taxonomy" id="2800330"/>
    <lineage>
        <taxon>Bacteria</taxon>
        <taxon>Pseudomonadati</taxon>
        <taxon>Pseudomonadota</taxon>
        <taxon>Betaproteobacteria</taxon>
        <taxon>Burkholderiales</taxon>
        <taxon>Alcaligenaceae</taxon>
    </lineage>
</organism>
<gene>
    <name evidence="1" type="ORF">JHL22_15410</name>
</gene>
<keyword evidence="2" id="KW-1185">Reference proteome</keyword>